<protein>
    <submittedName>
        <fullName evidence="1">Uncharacterized protein</fullName>
    </submittedName>
</protein>
<organism evidence="1 2">
    <name type="scientific">Caballeronia sordidicola</name>
    <name type="common">Burkholderia sordidicola</name>
    <dbReference type="NCBI Taxonomy" id="196367"/>
    <lineage>
        <taxon>Bacteria</taxon>
        <taxon>Pseudomonadati</taxon>
        <taxon>Pseudomonadota</taxon>
        <taxon>Betaproteobacteria</taxon>
        <taxon>Burkholderiales</taxon>
        <taxon>Burkholderiaceae</taxon>
        <taxon>Caballeronia</taxon>
    </lineage>
</organism>
<evidence type="ECO:0000313" key="1">
    <source>
        <dbReference type="EMBL" id="OXC80642.1"/>
    </source>
</evidence>
<dbReference type="Proteomes" id="UP000214720">
    <property type="component" value="Unassembled WGS sequence"/>
</dbReference>
<name>A0A226XAW3_CABSO</name>
<sequence length="69" mass="7195">MQASAARHAATGASSLPAAVCGRMQRANRGSPAANLISRPDNFHPAWFCRVGLNTMSRSAASGLVQGRE</sequence>
<dbReference type="EMBL" id="MTHB01000011">
    <property type="protein sequence ID" value="OXC80642.1"/>
    <property type="molecule type" value="Genomic_DNA"/>
</dbReference>
<comment type="caution">
    <text evidence="1">The sequence shown here is derived from an EMBL/GenBank/DDBJ whole genome shotgun (WGS) entry which is preliminary data.</text>
</comment>
<accession>A0A226XAW3</accession>
<proteinExistence type="predicted"/>
<evidence type="ECO:0000313" key="2">
    <source>
        <dbReference type="Proteomes" id="UP000214720"/>
    </source>
</evidence>
<reference evidence="2" key="1">
    <citation type="submission" date="2017-01" db="EMBL/GenBank/DDBJ databases">
        <title>Genome Analysis of Deinococcus marmoris KOPRI26562.</title>
        <authorList>
            <person name="Kim J.H."/>
            <person name="Oh H.-M."/>
        </authorList>
    </citation>
    <scope>NUCLEOTIDE SEQUENCE [LARGE SCALE GENOMIC DNA]</scope>
    <source>
        <strain evidence="2">PAMC 26633</strain>
    </source>
</reference>
<gene>
    <name evidence="1" type="ORF">BSU04_00730</name>
</gene>
<dbReference type="AlphaFoldDB" id="A0A226XAW3"/>